<evidence type="ECO:0000256" key="3">
    <source>
        <dbReference type="ARBA" id="ARBA00022505"/>
    </source>
</evidence>
<dbReference type="InterPro" id="IPR027417">
    <property type="entry name" value="P-loop_NTPase"/>
</dbReference>
<dbReference type="AlphaFoldDB" id="A0A1X7BSQ2"/>
<proteinExistence type="predicted"/>
<keyword evidence="3 9" id="KW-0500">Molybdenum</keyword>
<name>A0A1X7BSQ2_9RHOB</name>
<gene>
    <name evidence="12" type="primary">cysA_1</name>
    <name evidence="12" type="ORF">ROA7745_02461</name>
</gene>
<dbReference type="PANTHER" id="PTHR43514">
    <property type="entry name" value="ABC TRANSPORTER I FAMILY MEMBER 10"/>
    <property type="match status" value="1"/>
</dbReference>
<feature type="domain" description="Mop" evidence="11">
    <location>
        <begin position="289"/>
        <end position="355"/>
    </location>
</feature>
<dbReference type="Pfam" id="PF00005">
    <property type="entry name" value="ABC_tran"/>
    <property type="match status" value="1"/>
</dbReference>
<dbReference type="InterPro" id="IPR008995">
    <property type="entry name" value="Mo/tungstate-bd_C_term_dom"/>
</dbReference>
<dbReference type="PROSITE" id="PS50893">
    <property type="entry name" value="ABC_TRANSPORTER_2"/>
    <property type="match status" value="1"/>
</dbReference>
<dbReference type="GO" id="GO:0140359">
    <property type="term" value="F:ABC-type transporter activity"/>
    <property type="evidence" value="ECO:0007669"/>
    <property type="project" value="InterPro"/>
</dbReference>
<keyword evidence="13" id="KW-1185">Reference proteome</keyword>
<keyword evidence="7" id="KW-1278">Translocase</keyword>
<evidence type="ECO:0000313" key="12">
    <source>
        <dbReference type="EMBL" id="SMC12633.1"/>
    </source>
</evidence>
<dbReference type="GO" id="GO:0016887">
    <property type="term" value="F:ATP hydrolysis activity"/>
    <property type="evidence" value="ECO:0007669"/>
    <property type="project" value="InterPro"/>
</dbReference>
<dbReference type="NCBIfam" id="TIGR02142">
    <property type="entry name" value="modC_ABC"/>
    <property type="match status" value="1"/>
</dbReference>
<dbReference type="InterPro" id="IPR004606">
    <property type="entry name" value="Mop_domain"/>
</dbReference>
<dbReference type="EMBL" id="FWXB01000008">
    <property type="protein sequence ID" value="SMC12633.1"/>
    <property type="molecule type" value="Genomic_DNA"/>
</dbReference>
<feature type="domain" description="ABC transporter" evidence="10">
    <location>
        <begin position="2"/>
        <end position="230"/>
    </location>
</feature>
<dbReference type="SUPFAM" id="SSF50331">
    <property type="entry name" value="MOP-like"/>
    <property type="match status" value="1"/>
</dbReference>
<accession>A0A1X7BSQ2</accession>
<dbReference type="GO" id="GO:0015098">
    <property type="term" value="F:molybdate ion transmembrane transporter activity"/>
    <property type="evidence" value="ECO:0007669"/>
    <property type="project" value="InterPro"/>
</dbReference>
<protein>
    <submittedName>
        <fullName evidence="12">Sulfate/thiosulfate import ATP-binding protein CysA</fullName>
        <ecNumber evidence="12">3.6.3.25</ecNumber>
    </submittedName>
</protein>
<dbReference type="EC" id="3.6.3.25" evidence="12"/>
<dbReference type="PANTHER" id="PTHR43514:SF4">
    <property type="entry name" value="ABC TRANSPORTER I FAMILY MEMBER 10"/>
    <property type="match status" value="1"/>
</dbReference>
<dbReference type="Proteomes" id="UP000193224">
    <property type="component" value="Unassembled WGS sequence"/>
</dbReference>
<dbReference type="SUPFAM" id="SSF52540">
    <property type="entry name" value="P-loop containing nucleoside triphosphate hydrolases"/>
    <property type="match status" value="1"/>
</dbReference>
<reference evidence="12 13" key="1">
    <citation type="submission" date="2017-03" db="EMBL/GenBank/DDBJ databases">
        <authorList>
            <person name="Afonso C.L."/>
            <person name="Miller P.J."/>
            <person name="Scott M.A."/>
            <person name="Spackman E."/>
            <person name="Goraichik I."/>
            <person name="Dimitrov K.M."/>
            <person name="Suarez D.L."/>
            <person name="Swayne D.E."/>
        </authorList>
    </citation>
    <scope>NUCLEOTIDE SEQUENCE [LARGE SCALE GENOMIC DNA]</scope>
    <source>
        <strain evidence="12 13">CECT 7745</strain>
    </source>
</reference>
<organism evidence="12 13">
    <name type="scientific">Roseovarius aestuarii</name>
    <dbReference type="NCBI Taxonomy" id="475083"/>
    <lineage>
        <taxon>Bacteria</taxon>
        <taxon>Pseudomonadati</taxon>
        <taxon>Pseudomonadota</taxon>
        <taxon>Alphaproteobacteria</taxon>
        <taxon>Rhodobacterales</taxon>
        <taxon>Roseobacteraceae</taxon>
        <taxon>Roseovarius</taxon>
    </lineage>
</organism>
<evidence type="ECO:0000256" key="9">
    <source>
        <dbReference type="PROSITE-ProRule" id="PRU01213"/>
    </source>
</evidence>
<sequence length="358" mass="38144">MSLSVNITHRLGDFLLDVAFDASPGVTALLGPSGSGKTSVANSISGLLRPFYGHVHLRERALLDTAKDIFVPPHKRRVGYVFQDGRLFPHLTVEGNLRFGMRFAKEAGNPAEVIDLLGLGTLLHRRPGTLSGGEKQRVAMARALMSDPQILVMDEPLAALDEPRKEEILPYLEGLRDQSDIPILYVSHSVAEVARLADDLVILQGGKVVCHGSAEEVLSDPAAIPFVGVREAGSILRAKVLEHGPDGLSRLAISGGELVLPGVTADEGSNIRIRVLSQDILLSSRRPEGLSSRNILAVTVEALRIGDGPGAAVSLRAGEDRLLARITAQAAREMGLEPGTRCFAILKATAVPKGSIGR</sequence>
<keyword evidence="8" id="KW-0472">Membrane</keyword>
<dbReference type="InterPro" id="IPR003593">
    <property type="entry name" value="AAA+_ATPase"/>
</dbReference>
<dbReference type="InterPro" id="IPR003439">
    <property type="entry name" value="ABC_transporter-like_ATP-bd"/>
</dbReference>
<keyword evidence="5" id="KW-0547">Nucleotide-binding</keyword>
<dbReference type="InterPro" id="IPR005116">
    <property type="entry name" value="Transp-assoc_OB_typ1"/>
</dbReference>
<dbReference type="RefSeq" id="WP_085800576.1">
    <property type="nucleotide sequence ID" value="NZ_FWXB01000008.1"/>
</dbReference>
<dbReference type="InterPro" id="IPR050334">
    <property type="entry name" value="Molybdenum_import_ModC"/>
</dbReference>
<dbReference type="PROSITE" id="PS51866">
    <property type="entry name" value="MOP"/>
    <property type="match status" value="1"/>
</dbReference>
<evidence type="ECO:0000259" key="10">
    <source>
        <dbReference type="PROSITE" id="PS50893"/>
    </source>
</evidence>
<keyword evidence="2" id="KW-1003">Cell membrane</keyword>
<keyword evidence="6 12" id="KW-0067">ATP-binding</keyword>
<evidence type="ECO:0000256" key="1">
    <source>
        <dbReference type="ARBA" id="ARBA00022448"/>
    </source>
</evidence>
<evidence type="ECO:0000256" key="5">
    <source>
        <dbReference type="ARBA" id="ARBA00022741"/>
    </source>
</evidence>
<dbReference type="InterPro" id="IPR011868">
    <property type="entry name" value="ModC_ABC_ATP-bd"/>
</dbReference>
<keyword evidence="12" id="KW-0378">Hydrolase</keyword>
<evidence type="ECO:0000259" key="11">
    <source>
        <dbReference type="PROSITE" id="PS51866"/>
    </source>
</evidence>
<dbReference type="SMART" id="SM00382">
    <property type="entry name" value="AAA"/>
    <property type="match status" value="1"/>
</dbReference>
<evidence type="ECO:0000256" key="6">
    <source>
        <dbReference type="ARBA" id="ARBA00022840"/>
    </source>
</evidence>
<evidence type="ECO:0000256" key="4">
    <source>
        <dbReference type="ARBA" id="ARBA00022519"/>
    </source>
</evidence>
<dbReference type="GO" id="GO:0005524">
    <property type="term" value="F:ATP binding"/>
    <property type="evidence" value="ECO:0007669"/>
    <property type="project" value="UniProtKB-KW"/>
</dbReference>
<dbReference type="PROSITE" id="PS00211">
    <property type="entry name" value="ABC_TRANSPORTER_1"/>
    <property type="match status" value="1"/>
</dbReference>
<keyword evidence="1" id="KW-0813">Transport</keyword>
<evidence type="ECO:0000313" key="13">
    <source>
        <dbReference type="Proteomes" id="UP000193224"/>
    </source>
</evidence>
<dbReference type="OrthoDB" id="9802264at2"/>
<evidence type="ECO:0000256" key="7">
    <source>
        <dbReference type="ARBA" id="ARBA00022967"/>
    </source>
</evidence>
<dbReference type="Pfam" id="PF03459">
    <property type="entry name" value="TOBE"/>
    <property type="match status" value="1"/>
</dbReference>
<evidence type="ECO:0000256" key="2">
    <source>
        <dbReference type="ARBA" id="ARBA00022475"/>
    </source>
</evidence>
<evidence type="ECO:0000256" key="8">
    <source>
        <dbReference type="ARBA" id="ARBA00023136"/>
    </source>
</evidence>
<dbReference type="Gene3D" id="3.40.50.300">
    <property type="entry name" value="P-loop containing nucleotide triphosphate hydrolases"/>
    <property type="match status" value="1"/>
</dbReference>
<dbReference type="GO" id="GO:0016020">
    <property type="term" value="C:membrane"/>
    <property type="evidence" value="ECO:0007669"/>
    <property type="project" value="InterPro"/>
</dbReference>
<dbReference type="Gene3D" id="2.40.50.100">
    <property type="match status" value="1"/>
</dbReference>
<dbReference type="InterPro" id="IPR017871">
    <property type="entry name" value="ABC_transporter-like_CS"/>
</dbReference>
<keyword evidence="4" id="KW-0997">Cell inner membrane</keyword>